<protein>
    <recommendedName>
        <fullName evidence="1">DUF4224 domain-containing protein</fullName>
    </recommendedName>
</protein>
<feature type="domain" description="DUF4224" evidence="1">
    <location>
        <begin position="7"/>
        <end position="50"/>
    </location>
</feature>
<dbReference type="AlphaFoldDB" id="A0A1V3JPH5"/>
<sequence length="78" mass="9046">MNIYEDFLSKPEIEFLTGRKSKSLIIKQLNVMGIPFKENAHGYPIVRRDYDKAKSRSTTQAESQVHEEIPWKPAVLQV</sequence>
<reference evidence="2 3" key="1">
    <citation type="submission" date="2016-10" db="EMBL/GenBank/DDBJ databases">
        <title>Rodentibacter gen. nov. and new species.</title>
        <authorList>
            <person name="Christensen H."/>
        </authorList>
    </citation>
    <scope>NUCLEOTIDE SEQUENCE [LARGE SCALE GENOMIC DNA]</scope>
    <source>
        <strain evidence="2 3">1996246016</strain>
    </source>
</reference>
<proteinExistence type="predicted"/>
<keyword evidence="3" id="KW-1185">Reference proteome</keyword>
<dbReference type="OrthoDB" id="8612748at2"/>
<organism evidence="2 3">
    <name type="scientific">Rodentibacter genomosp. 2</name>
    <dbReference type="NCBI Taxonomy" id="1908266"/>
    <lineage>
        <taxon>Bacteria</taxon>
        <taxon>Pseudomonadati</taxon>
        <taxon>Pseudomonadota</taxon>
        <taxon>Gammaproteobacteria</taxon>
        <taxon>Pasteurellales</taxon>
        <taxon>Pasteurellaceae</taxon>
        <taxon>Rodentibacter</taxon>
    </lineage>
</organism>
<gene>
    <name evidence="2" type="ORF">BKK55_02620</name>
</gene>
<dbReference type="EMBL" id="MLHO01000015">
    <property type="protein sequence ID" value="OOF58317.1"/>
    <property type="molecule type" value="Genomic_DNA"/>
</dbReference>
<comment type="caution">
    <text evidence="2">The sequence shown here is derived from an EMBL/GenBank/DDBJ whole genome shotgun (WGS) entry which is preliminary data.</text>
</comment>
<dbReference type="STRING" id="1908266.BKK55_02620"/>
<evidence type="ECO:0000259" key="1">
    <source>
        <dbReference type="Pfam" id="PF13986"/>
    </source>
</evidence>
<dbReference type="InterPro" id="IPR025319">
    <property type="entry name" value="DUF4224"/>
</dbReference>
<name>A0A1V3JPH5_9PAST</name>
<dbReference type="Proteomes" id="UP000188541">
    <property type="component" value="Unassembled WGS sequence"/>
</dbReference>
<accession>A0A1V3JPH5</accession>
<evidence type="ECO:0000313" key="2">
    <source>
        <dbReference type="EMBL" id="OOF58317.1"/>
    </source>
</evidence>
<dbReference type="Pfam" id="PF13986">
    <property type="entry name" value="DUF4224"/>
    <property type="match status" value="1"/>
</dbReference>
<evidence type="ECO:0000313" key="3">
    <source>
        <dbReference type="Proteomes" id="UP000188541"/>
    </source>
</evidence>